<protein>
    <submittedName>
        <fullName evidence="2">Uncharacterized protein</fullName>
    </submittedName>
</protein>
<evidence type="ECO:0000256" key="1">
    <source>
        <dbReference type="SAM" id="MobiDB-lite"/>
    </source>
</evidence>
<dbReference type="EnsemblPlants" id="HORVU.MOREX.r3.3HG0230800.1">
    <property type="protein sequence ID" value="HORVU.MOREX.r3.3HG0230800.1"/>
    <property type="gene ID" value="HORVU.MOREX.r3.3HG0230800"/>
</dbReference>
<dbReference type="Gramene" id="HORVU.MOREX.r3.3HG0230800.1">
    <property type="protein sequence ID" value="HORVU.MOREX.r3.3HG0230800.1"/>
    <property type="gene ID" value="HORVU.MOREX.r3.3HG0230800"/>
</dbReference>
<reference evidence="2" key="2">
    <citation type="submission" date="2020-10" db="EMBL/GenBank/DDBJ databases">
        <authorList>
            <person name="Scholz U."/>
            <person name="Mascher M."/>
            <person name="Fiebig A."/>
        </authorList>
    </citation>
    <scope>NUCLEOTIDE SEQUENCE [LARGE SCALE GENOMIC DNA]</scope>
    <source>
        <strain evidence="2">cv. Morex</strain>
    </source>
</reference>
<accession>A0A8I6X469</accession>
<sequence>MQEWTNWFSPVSNGNPAEEEEGSQEGSMESAEYVSDSGESEEEDKEQDSPPPQTEHRTKRRHEPAVPSAPPASSSAPPTAPVVPSARSTKRVRDAAAEPAGQPSKAAKPSGSKPRKALPQMRVAVPVTSTVATSATSPAHQEDDPMDMDNVVSSQPWAICVDEGDHGRAEQATEPVLEATPPVAALVADVPPTEALPPTEPALVVEVPTGADLGMPQELPTMPGSSNVELNIQRLPEEQVGAAKGAMVQAKLMAGEAKRAHDSVACLYQRSLQLRDDIRKTCEMGTAYETLRAEKNQLAGELDVALLARAGIKDALAGREKSLEQAREANKVMTEEVEKMGKQRTALMGQMDVLNKRCRAQEKYVSDWARQMMTRLADFCFDAEAEAADVERSILENVPLGEDANRDLLCAHIRVGKVGPFIGRLREVVGRIDKELWPEDESQQEMENLMTRLEEIPNRVQSWKKSAARCGADVALSLVRVHCKEVREEKLKTLKVAKTKKLRFEDFMETFLESATRIADGIDLDTFVEPSSPGVNPDDA</sequence>
<feature type="region of interest" description="Disordered" evidence="1">
    <location>
        <begin position="1"/>
        <end position="122"/>
    </location>
</feature>
<name>A0A8I6X469_HORVV</name>
<organism evidence="2 3">
    <name type="scientific">Hordeum vulgare subsp. vulgare</name>
    <name type="common">Domesticated barley</name>
    <dbReference type="NCBI Taxonomy" id="112509"/>
    <lineage>
        <taxon>Eukaryota</taxon>
        <taxon>Viridiplantae</taxon>
        <taxon>Streptophyta</taxon>
        <taxon>Embryophyta</taxon>
        <taxon>Tracheophyta</taxon>
        <taxon>Spermatophyta</taxon>
        <taxon>Magnoliopsida</taxon>
        <taxon>Liliopsida</taxon>
        <taxon>Poales</taxon>
        <taxon>Poaceae</taxon>
        <taxon>BOP clade</taxon>
        <taxon>Pooideae</taxon>
        <taxon>Triticodae</taxon>
        <taxon>Triticeae</taxon>
        <taxon>Hordeinae</taxon>
        <taxon>Hordeum</taxon>
    </lineage>
</organism>
<feature type="compositionally biased region" description="Low complexity" evidence="1">
    <location>
        <begin position="71"/>
        <end position="87"/>
    </location>
</feature>
<dbReference type="AlphaFoldDB" id="A0A8I6X469"/>
<feature type="compositionally biased region" description="Low complexity" evidence="1">
    <location>
        <begin position="24"/>
        <end position="37"/>
    </location>
</feature>
<evidence type="ECO:0000313" key="3">
    <source>
        <dbReference type="Proteomes" id="UP000011116"/>
    </source>
</evidence>
<reference evidence="3" key="1">
    <citation type="journal article" date="2012" name="Nature">
        <title>A physical, genetic and functional sequence assembly of the barley genome.</title>
        <authorList>
            <consortium name="The International Barley Genome Sequencing Consortium"/>
            <person name="Mayer K.F."/>
            <person name="Waugh R."/>
            <person name="Brown J.W."/>
            <person name="Schulman A."/>
            <person name="Langridge P."/>
            <person name="Platzer M."/>
            <person name="Fincher G.B."/>
            <person name="Muehlbauer G.J."/>
            <person name="Sato K."/>
            <person name="Close T.J."/>
            <person name="Wise R.P."/>
            <person name="Stein N."/>
        </authorList>
    </citation>
    <scope>NUCLEOTIDE SEQUENCE [LARGE SCALE GENOMIC DNA]</scope>
    <source>
        <strain evidence="3">cv. Morex</strain>
    </source>
</reference>
<keyword evidence="3" id="KW-1185">Reference proteome</keyword>
<dbReference type="Proteomes" id="UP000011116">
    <property type="component" value="Chromosome 3H"/>
</dbReference>
<feature type="compositionally biased region" description="Polar residues" evidence="1">
    <location>
        <begin position="1"/>
        <end position="15"/>
    </location>
</feature>
<reference evidence="2" key="3">
    <citation type="submission" date="2022-01" db="UniProtKB">
        <authorList>
            <consortium name="EnsemblPlants"/>
        </authorList>
    </citation>
    <scope>IDENTIFICATION</scope>
    <source>
        <strain evidence="2">subsp. vulgare</strain>
    </source>
</reference>
<proteinExistence type="predicted"/>
<evidence type="ECO:0000313" key="2">
    <source>
        <dbReference type="EnsemblPlants" id="HORVU.MOREX.r3.3HG0230800.1"/>
    </source>
</evidence>